<reference evidence="4 5" key="1">
    <citation type="journal article" date="2014" name="Int. J. Syst. Evol. Microbiol.">
        <title>Phylogenomics and the dynamic genome evolution of the genus Streptococcus.</title>
        <authorList>
            <consortium name="The Broad Institute Genome Sequencing Platform"/>
            <person name="Richards V.P."/>
            <person name="Palmer S.R."/>
            <person name="Pavinski Bitar P.D."/>
            <person name="Qin X."/>
            <person name="Weinstock G.M."/>
            <person name="Highlander S.K."/>
            <person name="Town C.D."/>
            <person name="Burne R.A."/>
            <person name="Stanhope M.J."/>
        </authorList>
    </citation>
    <scope>NUCLEOTIDE SEQUENCE [LARGE SCALE GENOMIC DNA]</scope>
    <source>
        <strain evidence="4 5">2285-97</strain>
    </source>
</reference>
<evidence type="ECO:0000313" key="4">
    <source>
        <dbReference type="EMBL" id="EHJ57581.1"/>
    </source>
</evidence>
<dbReference type="PROSITE" id="PS50911">
    <property type="entry name" value="CHAP"/>
    <property type="match status" value="1"/>
</dbReference>
<protein>
    <submittedName>
        <fullName evidence="4">Mannosyl-glycoprotein endo-beta-N-acetylglucosaminidase</fullName>
    </submittedName>
</protein>
<organism evidence="4 5">
    <name type="scientific">Streptococcus urinalis 2285-97</name>
    <dbReference type="NCBI Taxonomy" id="764291"/>
    <lineage>
        <taxon>Bacteria</taxon>
        <taxon>Bacillati</taxon>
        <taxon>Bacillota</taxon>
        <taxon>Bacilli</taxon>
        <taxon>Lactobacillales</taxon>
        <taxon>Streptococcaceae</taxon>
        <taxon>Streptococcus</taxon>
    </lineage>
</organism>
<comment type="caution">
    <text evidence="4">The sequence shown here is derived from an EMBL/GenBank/DDBJ whole genome shotgun (WGS) entry which is preliminary data.</text>
</comment>
<feature type="compositionally biased region" description="Low complexity" evidence="1">
    <location>
        <begin position="48"/>
        <end position="72"/>
    </location>
</feature>
<name>G5KCX5_9STRE</name>
<evidence type="ECO:0000259" key="3">
    <source>
        <dbReference type="PROSITE" id="PS50911"/>
    </source>
</evidence>
<evidence type="ECO:0000256" key="1">
    <source>
        <dbReference type="SAM" id="MobiDB-lite"/>
    </source>
</evidence>
<gene>
    <name evidence="4" type="ORF">STRUR_1797</name>
</gene>
<feature type="compositionally biased region" description="Polar residues" evidence="1">
    <location>
        <begin position="73"/>
        <end position="109"/>
    </location>
</feature>
<dbReference type="RefSeq" id="WP_006740283.1">
    <property type="nucleotide sequence ID" value="NZ_AEUZ02000001.1"/>
</dbReference>
<accession>G5KCX5</accession>
<feature type="region of interest" description="Disordered" evidence="1">
    <location>
        <begin position="32"/>
        <end position="155"/>
    </location>
</feature>
<dbReference type="eggNOG" id="COG3942">
    <property type="taxonomic scope" value="Bacteria"/>
</dbReference>
<proteinExistence type="predicted"/>
<sequence>MKKQKIFTLMMLMAVLSPNANVLQAYAEETNANESHLTSEESVKSVPENNESSSEKTQTSQSLSTDLSQSSTVPTSQSLTKPSDSNGNAKTETTSQSQDVNANQTSKTSEMPDKLEETKNKKSTQVPKSDSVSQQVIPSKTVSPNLSQEKTNTVPVVKETNTQQLSSAIFDTINLPSVNVADAYVEHWSSGNAYTHHLMSKRYGITAQQLDGYLQSTGIHYDSNRINGQKLLEWQKISGLDVRAIIAIAIAESSLGTAGVATHKGANMFGYAAFDSNPNFARHFNDEKALVKLTQETILQNQNQSFAIQDQKAKKLSQGFLDVALDGGVYFTDTSDSGKKRARIMEEIDRWIDQHGGTPAIPESLKLKSSTSFDMVPVGFKTMKANVVINYTAATYAWGQCTWYVYNRANELGYHYDPYMGNGGSWQHKAGYTTSHKAEVGYAVSFSPGQAGADRTYGHVAIVEQVREDGSVLISESNCLGLGVISYRTFTAEQASQLTYVIGKK</sequence>
<dbReference type="EMBL" id="AEUZ02000001">
    <property type="protein sequence ID" value="EHJ57581.1"/>
    <property type="molecule type" value="Genomic_DNA"/>
</dbReference>
<feature type="chain" id="PRO_5005680866" evidence="2">
    <location>
        <begin position="28"/>
        <end position="505"/>
    </location>
</feature>
<dbReference type="InterPro" id="IPR007921">
    <property type="entry name" value="CHAP_dom"/>
</dbReference>
<feature type="compositionally biased region" description="Polar residues" evidence="1">
    <location>
        <begin position="123"/>
        <end position="155"/>
    </location>
</feature>
<dbReference type="STRING" id="764291.STRUR_1797"/>
<dbReference type="InterPro" id="IPR038765">
    <property type="entry name" value="Papain-like_cys_pep_sf"/>
</dbReference>
<dbReference type="Proteomes" id="UP000005388">
    <property type="component" value="Unassembled WGS sequence"/>
</dbReference>
<dbReference type="AlphaFoldDB" id="G5KCX5"/>
<keyword evidence="2" id="KW-0732">Signal</keyword>
<feature type="signal peptide" evidence="2">
    <location>
        <begin position="1"/>
        <end position="27"/>
    </location>
</feature>
<evidence type="ECO:0000256" key="2">
    <source>
        <dbReference type="SAM" id="SignalP"/>
    </source>
</evidence>
<dbReference type="SUPFAM" id="SSF54001">
    <property type="entry name" value="Cysteine proteinases"/>
    <property type="match status" value="1"/>
</dbReference>
<dbReference type="Gene3D" id="1.10.530.10">
    <property type="match status" value="1"/>
</dbReference>
<keyword evidence="5" id="KW-1185">Reference proteome</keyword>
<dbReference type="Pfam" id="PF05257">
    <property type="entry name" value="CHAP"/>
    <property type="match status" value="1"/>
</dbReference>
<evidence type="ECO:0000313" key="5">
    <source>
        <dbReference type="Proteomes" id="UP000005388"/>
    </source>
</evidence>
<feature type="domain" description="Peptidase C51" evidence="3">
    <location>
        <begin position="376"/>
        <end position="502"/>
    </location>
</feature>
<feature type="compositionally biased region" description="Basic and acidic residues" evidence="1">
    <location>
        <begin position="110"/>
        <end position="120"/>
    </location>
</feature>
<dbReference type="Gene3D" id="3.90.1720.10">
    <property type="entry name" value="endopeptidase domain like (from Nostoc punctiforme)"/>
    <property type="match status" value="1"/>
</dbReference>